<dbReference type="Proteomes" id="UP000662088">
    <property type="component" value="Unassembled WGS sequence"/>
</dbReference>
<dbReference type="Pfam" id="PF02698">
    <property type="entry name" value="DUF218"/>
    <property type="match status" value="1"/>
</dbReference>
<protein>
    <submittedName>
        <fullName evidence="2">YdcF family protein</fullName>
    </submittedName>
</protein>
<dbReference type="PANTHER" id="PTHR30336">
    <property type="entry name" value="INNER MEMBRANE PROTEIN, PROBABLE PERMEASE"/>
    <property type="match status" value="1"/>
</dbReference>
<gene>
    <name evidence="2" type="ORF">H8R92_04415</name>
</gene>
<accession>A0A8I0DMU3</accession>
<dbReference type="PANTHER" id="PTHR30336:SF4">
    <property type="entry name" value="ENVELOPE BIOGENESIS FACTOR ELYC"/>
    <property type="match status" value="1"/>
</dbReference>
<dbReference type="CDD" id="cd06259">
    <property type="entry name" value="YdcF-like"/>
    <property type="match status" value="1"/>
</dbReference>
<dbReference type="EMBL" id="JACOOQ010000005">
    <property type="protein sequence ID" value="MBC5639684.1"/>
    <property type="molecule type" value="Genomic_DNA"/>
</dbReference>
<dbReference type="AlphaFoldDB" id="A0A8I0DMU3"/>
<dbReference type="InterPro" id="IPR014729">
    <property type="entry name" value="Rossmann-like_a/b/a_fold"/>
</dbReference>
<organism evidence="2 3">
    <name type="scientific">Clostridium lentum</name>
    <dbReference type="NCBI Taxonomy" id="2763037"/>
    <lineage>
        <taxon>Bacteria</taxon>
        <taxon>Bacillati</taxon>
        <taxon>Bacillota</taxon>
        <taxon>Clostridia</taxon>
        <taxon>Eubacteriales</taxon>
        <taxon>Clostridiaceae</taxon>
        <taxon>Clostridium</taxon>
    </lineage>
</organism>
<dbReference type="GO" id="GO:0005886">
    <property type="term" value="C:plasma membrane"/>
    <property type="evidence" value="ECO:0007669"/>
    <property type="project" value="TreeGrafter"/>
</dbReference>
<keyword evidence="3" id="KW-1185">Reference proteome</keyword>
<feature type="domain" description="DUF218" evidence="1">
    <location>
        <begin position="23"/>
        <end position="156"/>
    </location>
</feature>
<comment type="caution">
    <text evidence="2">The sequence shown here is derived from an EMBL/GenBank/DDBJ whole genome shotgun (WGS) entry which is preliminary data.</text>
</comment>
<proteinExistence type="predicted"/>
<dbReference type="InterPro" id="IPR051599">
    <property type="entry name" value="Cell_Envelope_Assoc"/>
</dbReference>
<dbReference type="GO" id="GO:0000270">
    <property type="term" value="P:peptidoglycan metabolic process"/>
    <property type="evidence" value="ECO:0007669"/>
    <property type="project" value="TreeGrafter"/>
</dbReference>
<evidence type="ECO:0000313" key="2">
    <source>
        <dbReference type="EMBL" id="MBC5639684.1"/>
    </source>
</evidence>
<dbReference type="InterPro" id="IPR003848">
    <property type="entry name" value="DUF218"/>
</dbReference>
<dbReference type="GO" id="GO:0043164">
    <property type="term" value="P:Gram-negative-bacterium-type cell wall biogenesis"/>
    <property type="evidence" value="ECO:0007669"/>
    <property type="project" value="TreeGrafter"/>
</dbReference>
<reference evidence="2" key="1">
    <citation type="submission" date="2020-08" db="EMBL/GenBank/DDBJ databases">
        <title>Genome public.</title>
        <authorList>
            <person name="Liu C."/>
            <person name="Sun Q."/>
        </authorList>
    </citation>
    <scope>NUCLEOTIDE SEQUENCE</scope>
    <source>
        <strain evidence="2">NSJ-42</strain>
    </source>
</reference>
<dbReference type="RefSeq" id="WP_022211115.1">
    <property type="nucleotide sequence ID" value="NZ_JACOOQ010000005.1"/>
</dbReference>
<sequence>MIYLKDISEFIFLCNEPKKADIIFLPGGSYPEIAEEGARLWKEGYAPYVLPSGRYSKLLGSFSGVASKNHIYNKEYETEWEFLKDVLIKNGVKEEAILKEDKATFTYENALYSKMVTDKLDMEIKTAIICCKSFHARRCLMYYETVYENTNFIICPSEVKGINKENWFSSEEGIITVLGELERCGNQFKDIFKDKYIRK</sequence>
<name>A0A8I0DMU3_9CLOT</name>
<evidence type="ECO:0000259" key="1">
    <source>
        <dbReference type="Pfam" id="PF02698"/>
    </source>
</evidence>
<evidence type="ECO:0000313" key="3">
    <source>
        <dbReference type="Proteomes" id="UP000662088"/>
    </source>
</evidence>
<dbReference type="Gene3D" id="3.40.50.620">
    <property type="entry name" value="HUPs"/>
    <property type="match status" value="1"/>
</dbReference>